<keyword evidence="2" id="KW-1185">Reference proteome</keyword>
<name>A0ABV0UM86_9TELE</name>
<gene>
    <name evidence="1" type="ORF">ILYODFUR_036227</name>
</gene>
<organism evidence="1 2">
    <name type="scientific">Ilyodon furcidens</name>
    <name type="common">goldbreast splitfin</name>
    <dbReference type="NCBI Taxonomy" id="33524"/>
    <lineage>
        <taxon>Eukaryota</taxon>
        <taxon>Metazoa</taxon>
        <taxon>Chordata</taxon>
        <taxon>Craniata</taxon>
        <taxon>Vertebrata</taxon>
        <taxon>Euteleostomi</taxon>
        <taxon>Actinopterygii</taxon>
        <taxon>Neopterygii</taxon>
        <taxon>Teleostei</taxon>
        <taxon>Neoteleostei</taxon>
        <taxon>Acanthomorphata</taxon>
        <taxon>Ovalentaria</taxon>
        <taxon>Atherinomorphae</taxon>
        <taxon>Cyprinodontiformes</taxon>
        <taxon>Goodeidae</taxon>
        <taxon>Ilyodon</taxon>
    </lineage>
</organism>
<proteinExistence type="predicted"/>
<evidence type="ECO:0000313" key="2">
    <source>
        <dbReference type="Proteomes" id="UP001482620"/>
    </source>
</evidence>
<dbReference type="Proteomes" id="UP001482620">
    <property type="component" value="Unassembled WGS sequence"/>
</dbReference>
<evidence type="ECO:0000313" key="1">
    <source>
        <dbReference type="EMBL" id="MEQ2246235.1"/>
    </source>
</evidence>
<comment type="caution">
    <text evidence="1">The sequence shown here is derived from an EMBL/GenBank/DDBJ whole genome shotgun (WGS) entry which is preliminary data.</text>
</comment>
<protein>
    <submittedName>
        <fullName evidence="1">Uncharacterized protein</fullName>
    </submittedName>
</protein>
<reference evidence="1 2" key="1">
    <citation type="submission" date="2021-06" db="EMBL/GenBank/DDBJ databases">
        <authorList>
            <person name="Palmer J.M."/>
        </authorList>
    </citation>
    <scope>NUCLEOTIDE SEQUENCE [LARGE SCALE GENOMIC DNA]</scope>
    <source>
        <strain evidence="2">if_2019</strain>
        <tissue evidence="1">Muscle</tissue>
    </source>
</reference>
<accession>A0ABV0UM86</accession>
<sequence>MHKSFCPRITYILELPFQLELSDRFGRAAPDLFTSQESVQCQLWFLWPDTSYVEILPPKLWISADPPQLQGASWLLP</sequence>
<dbReference type="EMBL" id="JAHRIQ010076765">
    <property type="protein sequence ID" value="MEQ2246235.1"/>
    <property type="molecule type" value="Genomic_DNA"/>
</dbReference>